<comment type="caution">
    <text evidence="2">The sequence shown here is derived from an EMBL/GenBank/DDBJ whole genome shotgun (WGS) entry which is preliminary data.</text>
</comment>
<feature type="transmembrane region" description="Helical" evidence="1">
    <location>
        <begin position="6"/>
        <end position="26"/>
    </location>
</feature>
<dbReference type="AlphaFoldDB" id="A0AAD4LBU3"/>
<dbReference type="Proteomes" id="UP001201163">
    <property type="component" value="Unassembled WGS sequence"/>
</dbReference>
<sequence length="70" mass="7811">MTDSGWWLGWWCQVMVASIGLGLLMGSLHTETRSQSIVLVHFRSLTLGLTTSRGWLEAWPSWPCPPATPL</sequence>
<dbReference type="EMBL" id="JAKELL010000057">
    <property type="protein sequence ID" value="KAH8986099.1"/>
    <property type="molecule type" value="Genomic_DNA"/>
</dbReference>
<name>A0AAD4LBU3_9AGAM</name>
<proteinExistence type="predicted"/>
<evidence type="ECO:0000256" key="1">
    <source>
        <dbReference type="SAM" id="Phobius"/>
    </source>
</evidence>
<keyword evidence="1" id="KW-0472">Membrane</keyword>
<evidence type="ECO:0000313" key="2">
    <source>
        <dbReference type="EMBL" id="KAH8986099.1"/>
    </source>
</evidence>
<organism evidence="2 3">
    <name type="scientific">Lactarius akahatsu</name>
    <dbReference type="NCBI Taxonomy" id="416441"/>
    <lineage>
        <taxon>Eukaryota</taxon>
        <taxon>Fungi</taxon>
        <taxon>Dikarya</taxon>
        <taxon>Basidiomycota</taxon>
        <taxon>Agaricomycotina</taxon>
        <taxon>Agaricomycetes</taxon>
        <taxon>Russulales</taxon>
        <taxon>Russulaceae</taxon>
        <taxon>Lactarius</taxon>
    </lineage>
</organism>
<accession>A0AAD4LBU3</accession>
<gene>
    <name evidence="2" type="ORF">EDB92DRAFT_1880438</name>
</gene>
<reference evidence="2" key="1">
    <citation type="submission" date="2022-01" db="EMBL/GenBank/DDBJ databases">
        <title>Comparative genomics reveals a dynamic genome evolution in the ectomycorrhizal milk-cap (Lactarius) mushrooms.</title>
        <authorList>
            <consortium name="DOE Joint Genome Institute"/>
            <person name="Lebreton A."/>
            <person name="Tang N."/>
            <person name="Kuo A."/>
            <person name="LaButti K."/>
            <person name="Drula E."/>
            <person name="Barry K."/>
            <person name="Clum A."/>
            <person name="Lipzen A."/>
            <person name="Mousain D."/>
            <person name="Ng V."/>
            <person name="Wang R."/>
            <person name="Wang X."/>
            <person name="Dai Y."/>
            <person name="Henrissat B."/>
            <person name="Grigoriev I.V."/>
            <person name="Guerin-Laguette A."/>
            <person name="Yu F."/>
            <person name="Martin F.M."/>
        </authorList>
    </citation>
    <scope>NUCLEOTIDE SEQUENCE</scope>
    <source>
        <strain evidence="2">QP</strain>
    </source>
</reference>
<keyword evidence="3" id="KW-1185">Reference proteome</keyword>
<evidence type="ECO:0000313" key="3">
    <source>
        <dbReference type="Proteomes" id="UP001201163"/>
    </source>
</evidence>
<keyword evidence="1" id="KW-0812">Transmembrane</keyword>
<keyword evidence="1" id="KW-1133">Transmembrane helix</keyword>
<protein>
    <submittedName>
        <fullName evidence="2">Uncharacterized protein</fullName>
    </submittedName>
</protein>